<gene>
    <name evidence="4" type="ORF">E1742_10655</name>
    <name evidence="3" type="ORF">GCM10007388_03380</name>
</gene>
<evidence type="ECO:0000313" key="6">
    <source>
        <dbReference type="Proteomes" id="UP000619512"/>
    </source>
</evidence>
<evidence type="ECO:0000256" key="1">
    <source>
        <dbReference type="SAM" id="MobiDB-lite"/>
    </source>
</evidence>
<feature type="region of interest" description="Disordered" evidence="1">
    <location>
        <begin position="54"/>
        <end position="75"/>
    </location>
</feature>
<evidence type="ECO:0000256" key="2">
    <source>
        <dbReference type="SAM" id="Phobius"/>
    </source>
</evidence>
<dbReference type="NCBIfam" id="TIGR04438">
    <property type="entry name" value="small_Trp_rich"/>
    <property type="match status" value="1"/>
</dbReference>
<keyword evidence="2" id="KW-1133">Transmembrane helix</keyword>
<keyword evidence="5" id="KW-1185">Reference proteome</keyword>
<evidence type="ECO:0000313" key="4">
    <source>
        <dbReference type="EMBL" id="QBQ36570.1"/>
    </source>
</evidence>
<feature type="transmembrane region" description="Helical" evidence="2">
    <location>
        <begin position="25"/>
        <end position="43"/>
    </location>
</feature>
<evidence type="ECO:0000313" key="5">
    <source>
        <dbReference type="Proteomes" id="UP000294359"/>
    </source>
</evidence>
<reference evidence="3" key="1">
    <citation type="journal article" date="2014" name="Int. J. Syst. Evol. Microbiol.">
        <title>Complete genome sequence of Corynebacterium casei LMG S-19264T (=DSM 44701T), isolated from a smear-ripened cheese.</title>
        <authorList>
            <consortium name="US DOE Joint Genome Institute (JGI-PGF)"/>
            <person name="Walter F."/>
            <person name="Albersmeier A."/>
            <person name="Kalinowski J."/>
            <person name="Ruckert C."/>
        </authorList>
    </citation>
    <scope>NUCLEOTIDE SEQUENCE</scope>
    <source>
        <strain evidence="3">KCTC 12344</strain>
    </source>
</reference>
<accession>A0A4P7BE98</accession>
<dbReference type="EMBL" id="BMWW01000001">
    <property type="protein sequence ID" value="GGY74323.1"/>
    <property type="molecule type" value="Genomic_DNA"/>
</dbReference>
<name>A0A4P7BE98_9BURK</name>
<dbReference type="InterPro" id="IPR031044">
    <property type="entry name" value="Small_Trp_rich"/>
</dbReference>
<organism evidence="3 6">
    <name type="scientific">Pseudoduganella plicata</name>
    <dbReference type="NCBI Taxonomy" id="321984"/>
    <lineage>
        <taxon>Bacteria</taxon>
        <taxon>Pseudomonadati</taxon>
        <taxon>Pseudomonadota</taxon>
        <taxon>Betaproteobacteria</taxon>
        <taxon>Burkholderiales</taxon>
        <taxon>Oxalobacteraceae</taxon>
        <taxon>Telluria group</taxon>
        <taxon>Pseudoduganella</taxon>
    </lineage>
</organism>
<dbReference type="OrthoDB" id="8689816at2"/>
<reference evidence="3" key="3">
    <citation type="submission" date="2022-12" db="EMBL/GenBank/DDBJ databases">
        <authorList>
            <person name="Sun Q."/>
            <person name="Kim S."/>
        </authorList>
    </citation>
    <scope>NUCLEOTIDE SEQUENCE</scope>
    <source>
        <strain evidence="3">KCTC 12344</strain>
    </source>
</reference>
<keyword evidence="2" id="KW-0812">Transmembrane</keyword>
<sequence length="75" mass="9176">MPIIVVIAALCALRFFEVWRFADVSWWWIVGLMVFAFVWFQFVEPLLGLDKRKAHNEDDRRRRERARKSLERPRK</sequence>
<dbReference type="RefSeq" id="WP_134384850.1">
    <property type="nucleotide sequence ID" value="NZ_BMWW01000001.1"/>
</dbReference>
<dbReference type="Proteomes" id="UP000619512">
    <property type="component" value="Unassembled WGS sequence"/>
</dbReference>
<dbReference type="EMBL" id="CP038026">
    <property type="protein sequence ID" value="QBQ36570.1"/>
    <property type="molecule type" value="Genomic_DNA"/>
</dbReference>
<dbReference type="AlphaFoldDB" id="A0A4P7BE98"/>
<keyword evidence="2" id="KW-0472">Membrane</keyword>
<dbReference type="Proteomes" id="UP000294359">
    <property type="component" value="Chromosome"/>
</dbReference>
<reference evidence="4 5" key="2">
    <citation type="submission" date="2019-03" db="EMBL/GenBank/DDBJ databases">
        <title>Draft Genome Sequences of Six Type Strains of the Genus Massilia.</title>
        <authorList>
            <person name="Miess H."/>
            <person name="Frediansyhah A."/>
            <person name="Gross H."/>
        </authorList>
    </citation>
    <scope>NUCLEOTIDE SEQUENCE [LARGE SCALE GENOMIC DNA]</scope>
    <source>
        <strain evidence="4 5">DSM 17505</strain>
    </source>
</reference>
<protein>
    <submittedName>
        <fullName evidence="4">TIGR04438 family Trp-rich protein</fullName>
    </submittedName>
</protein>
<evidence type="ECO:0000313" key="3">
    <source>
        <dbReference type="EMBL" id="GGY74323.1"/>
    </source>
</evidence>
<proteinExistence type="predicted"/>